<dbReference type="InterPro" id="IPR023578">
    <property type="entry name" value="Ras_GEF_dom_sf"/>
</dbReference>
<dbReference type="SMART" id="SM00147">
    <property type="entry name" value="RasGEF"/>
    <property type="match status" value="1"/>
</dbReference>
<keyword evidence="3" id="KW-0175">Coiled coil</keyword>
<evidence type="ECO:0000256" key="2">
    <source>
        <dbReference type="PROSITE-ProRule" id="PRU00168"/>
    </source>
</evidence>
<dbReference type="PANTHER" id="PTHR23113">
    <property type="entry name" value="GUANINE NUCLEOTIDE EXCHANGE FACTOR"/>
    <property type="match status" value="1"/>
</dbReference>
<evidence type="ECO:0000256" key="3">
    <source>
        <dbReference type="SAM" id="Coils"/>
    </source>
</evidence>
<dbReference type="Pfam" id="PF00169">
    <property type="entry name" value="PH"/>
    <property type="match status" value="1"/>
</dbReference>
<dbReference type="FunFam" id="2.30.29.30:FF:000286">
    <property type="entry name" value="PH-protein kinase domain containing protein"/>
    <property type="match status" value="1"/>
</dbReference>
<dbReference type="SUPFAM" id="SSF48366">
    <property type="entry name" value="Ras GEF"/>
    <property type="match status" value="1"/>
</dbReference>
<dbReference type="InterPro" id="IPR008937">
    <property type="entry name" value="Ras-like_GEF"/>
</dbReference>
<accession>A0A0L0D7W8</accession>
<name>A0A0L0D7W8_THETB</name>
<dbReference type="InterPro" id="IPR019804">
    <property type="entry name" value="Ras_G-nucl-exch_fac_CS"/>
</dbReference>
<feature type="domain" description="Ras-GEF" evidence="6">
    <location>
        <begin position="216"/>
        <end position="451"/>
    </location>
</feature>
<dbReference type="GO" id="GO:0005886">
    <property type="term" value="C:plasma membrane"/>
    <property type="evidence" value="ECO:0007669"/>
    <property type="project" value="TreeGrafter"/>
</dbReference>
<dbReference type="PANTHER" id="PTHR23113:SF368">
    <property type="entry name" value="CELL DIVISION CONTROL PROTEIN 25"/>
    <property type="match status" value="1"/>
</dbReference>
<dbReference type="PROSITE" id="PS00720">
    <property type="entry name" value="RASGEF"/>
    <property type="match status" value="1"/>
</dbReference>
<proteinExistence type="predicted"/>
<dbReference type="SUPFAM" id="SSF50729">
    <property type="entry name" value="PH domain-like"/>
    <property type="match status" value="1"/>
</dbReference>
<evidence type="ECO:0000313" key="9">
    <source>
        <dbReference type="Proteomes" id="UP000054408"/>
    </source>
</evidence>
<evidence type="ECO:0000313" key="8">
    <source>
        <dbReference type="EMBL" id="KNC48161.1"/>
    </source>
</evidence>
<dbReference type="PROSITE" id="PS50003">
    <property type="entry name" value="PH_DOMAIN"/>
    <property type="match status" value="1"/>
</dbReference>
<dbReference type="SMART" id="SM00229">
    <property type="entry name" value="RasGEFN"/>
    <property type="match status" value="1"/>
</dbReference>
<protein>
    <submittedName>
        <fullName evidence="8">Uncharacterized protein</fullName>
    </submittedName>
</protein>
<feature type="compositionally biased region" description="Low complexity" evidence="4">
    <location>
        <begin position="579"/>
        <end position="609"/>
    </location>
</feature>
<dbReference type="AlphaFoldDB" id="A0A0L0D7W8"/>
<dbReference type="CDD" id="cd00821">
    <property type="entry name" value="PH"/>
    <property type="match status" value="1"/>
</dbReference>
<dbReference type="OrthoDB" id="546434at2759"/>
<reference evidence="8 9" key="1">
    <citation type="submission" date="2010-05" db="EMBL/GenBank/DDBJ databases">
        <title>The Genome Sequence of Thecamonas trahens ATCC 50062.</title>
        <authorList>
            <consortium name="The Broad Institute Genome Sequencing Platform"/>
            <person name="Russ C."/>
            <person name="Cuomo C."/>
            <person name="Shea T."/>
            <person name="Young S.K."/>
            <person name="Zeng Q."/>
            <person name="Koehrsen M."/>
            <person name="Haas B."/>
            <person name="Borodovsky M."/>
            <person name="Guigo R."/>
            <person name="Alvarado L."/>
            <person name="Berlin A."/>
            <person name="Bochicchio J."/>
            <person name="Borenstein D."/>
            <person name="Chapman S."/>
            <person name="Chen Z."/>
            <person name="Freedman E."/>
            <person name="Gellesch M."/>
            <person name="Goldberg J."/>
            <person name="Griggs A."/>
            <person name="Gujja S."/>
            <person name="Heilman E."/>
            <person name="Heiman D."/>
            <person name="Hepburn T."/>
            <person name="Howarth C."/>
            <person name="Jen D."/>
            <person name="Larson L."/>
            <person name="Mehta T."/>
            <person name="Park D."/>
            <person name="Pearson M."/>
            <person name="Roberts A."/>
            <person name="Saif S."/>
            <person name="Shenoy N."/>
            <person name="Sisk P."/>
            <person name="Stolte C."/>
            <person name="Sykes S."/>
            <person name="Thomson T."/>
            <person name="Walk T."/>
            <person name="White J."/>
            <person name="Yandava C."/>
            <person name="Burger G."/>
            <person name="Gray M.W."/>
            <person name="Holland P.W.H."/>
            <person name="King N."/>
            <person name="Lang F.B.F."/>
            <person name="Roger A.J."/>
            <person name="Ruiz-Trillo I."/>
            <person name="Lander E."/>
            <person name="Nusbaum C."/>
        </authorList>
    </citation>
    <scope>NUCLEOTIDE SEQUENCE [LARGE SCALE GENOMIC DNA]</scope>
    <source>
        <strain evidence="8 9">ATCC 50062</strain>
    </source>
</reference>
<dbReference type="GO" id="GO:0007265">
    <property type="term" value="P:Ras protein signal transduction"/>
    <property type="evidence" value="ECO:0007669"/>
    <property type="project" value="TreeGrafter"/>
</dbReference>
<evidence type="ECO:0000259" key="7">
    <source>
        <dbReference type="PROSITE" id="PS50212"/>
    </source>
</evidence>
<dbReference type="Pfam" id="PF00618">
    <property type="entry name" value="RasGEF_N"/>
    <property type="match status" value="1"/>
</dbReference>
<dbReference type="Gene3D" id="1.20.870.10">
    <property type="entry name" value="Son of sevenless (SoS) protein Chain: S domain 1"/>
    <property type="match status" value="1"/>
</dbReference>
<gene>
    <name evidence="8" type="ORF">AMSG_04390</name>
</gene>
<organism evidence="8 9">
    <name type="scientific">Thecamonas trahens ATCC 50062</name>
    <dbReference type="NCBI Taxonomy" id="461836"/>
    <lineage>
        <taxon>Eukaryota</taxon>
        <taxon>Apusozoa</taxon>
        <taxon>Apusomonadida</taxon>
        <taxon>Apusomonadidae</taxon>
        <taxon>Thecamonas</taxon>
    </lineage>
</organism>
<dbReference type="InterPro" id="IPR000651">
    <property type="entry name" value="Ras-like_Gua-exchang_fac_N"/>
</dbReference>
<sequence length="702" mass="77087">MAEAERNMHASRLVFVDEVDRDHFLPQELRDSTHIRFGKLAPGHDVPPVIAATLTKLVERITYAKAPDIDLLHAIILTYKSYASSHELLTALIERFQTGGSLEYEEPEDSVMIKFRVLNALKLWVTSGYVDFFDDLSLRDALFGFLKSIAADDSDEPLVKLAIAVSTAYEKTADRFSGPSADAEAYFTSGHHREDSPPPPLLPADFAVVRSLFDLDPLEVARQLTLMEHSAYCRIRLTELMGCAWSKAGREDNSPNVLSAIELFNGISCLFRDAIVSEADVGTRAQAIEFALRVAEGCAKLNNVSSTLAIIASLSATPIHRLKQTWALVEATKRNVRIRANLEALISNEGNYKAYRKMLNKVDPPAVPYLGMWLTDLTFLEDGNPDTTDEGLINFAKYDLIAKVLGDVRQFQLMRYQLVPVELVQDFISGQLKSALDEEEAYRRSLAVEPRTRPAPDINQIADENVKLKETVRALNRKVASLESANKHLESDISSLSSVVSTIRMQLADLAAVHALRNPAAPAAPDQEPTSHEALSPIAPDAAIIRLAGAHHDRASQAYLISAAPSQNPPSGAEDDPVDASASGSGGVSTAADGAGPASSSSARVSHSGFLKKQSGGKTSKWQKRWCVCRDDHLYYYKSQSDSKPAGVVVLHGCTVQAVDKSVWGKDCAFEIYHEQRRTYRFFAADDDERATWMAAITSQTD</sequence>
<dbReference type="Proteomes" id="UP000054408">
    <property type="component" value="Unassembled WGS sequence"/>
</dbReference>
<dbReference type="InterPro" id="IPR001849">
    <property type="entry name" value="PH_domain"/>
</dbReference>
<dbReference type="InterPro" id="IPR001895">
    <property type="entry name" value="RASGEF_cat_dom"/>
</dbReference>
<dbReference type="Gene3D" id="1.10.840.10">
    <property type="entry name" value="Ras guanine-nucleotide exchange factors catalytic domain"/>
    <property type="match status" value="1"/>
</dbReference>
<dbReference type="PROSITE" id="PS50009">
    <property type="entry name" value="RASGEF_CAT"/>
    <property type="match status" value="1"/>
</dbReference>
<dbReference type="CDD" id="cd06224">
    <property type="entry name" value="REM"/>
    <property type="match status" value="1"/>
</dbReference>
<feature type="coiled-coil region" evidence="3">
    <location>
        <begin position="458"/>
        <end position="492"/>
    </location>
</feature>
<dbReference type="EMBL" id="GL349450">
    <property type="protein sequence ID" value="KNC48161.1"/>
    <property type="molecule type" value="Genomic_DNA"/>
</dbReference>
<evidence type="ECO:0000256" key="4">
    <source>
        <dbReference type="SAM" id="MobiDB-lite"/>
    </source>
</evidence>
<feature type="domain" description="N-terminal Ras-GEF" evidence="7">
    <location>
        <begin position="45"/>
        <end position="169"/>
    </location>
</feature>
<dbReference type="GO" id="GO:0005085">
    <property type="term" value="F:guanyl-nucleotide exchange factor activity"/>
    <property type="evidence" value="ECO:0007669"/>
    <property type="project" value="UniProtKB-KW"/>
</dbReference>
<dbReference type="GeneID" id="25563935"/>
<feature type="domain" description="PH" evidence="5">
    <location>
        <begin position="604"/>
        <end position="702"/>
    </location>
</feature>
<evidence type="ECO:0000256" key="1">
    <source>
        <dbReference type="ARBA" id="ARBA00022658"/>
    </source>
</evidence>
<dbReference type="RefSeq" id="XP_013758731.1">
    <property type="nucleotide sequence ID" value="XM_013903277.1"/>
</dbReference>
<dbReference type="Pfam" id="PF00617">
    <property type="entry name" value="RasGEF"/>
    <property type="match status" value="1"/>
</dbReference>
<keyword evidence="1 2" id="KW-0344">Guanine-nucleotide releasing factor</keyword>
<keyword evidence="9" id="KW-1185">Reference proteome</keyword>
<dbReference type="Gene3D" id="2.30.29.30">
    <property type="entry name" value="Pleckstrin-homology domain (PH domain)/Phosphotyrosine-binding domain (PTB)"/>
    <property type="match status" value="1"/>
</dbReference>
<dbReference type="PROSITE" id="PS50212">
    <property type="entry name" value="RASGEF_NTER"/>
    <property type="match status" value="1"/>
</dbReference>
<evidence type="ECO:0000259" key="6">
    <source>
        <dbReference type="PROSITE" id="PS50009"/>
    </source>
</evidence>
<dbReference type="SMART" id="SM00233">
    <property type="entry name" value="PH"/>
    <property type="match status" value="1"/>
</dbReference>
<dbReference type="STRING" id="461836.A0A0L0D7W8"/>
<dbReference type="eggNOG" id="KOG3417">
    <property type="taxonomic scope" value="Eukaryota"/>
</dbReference>
<feature type="region of interest" description="Disordered" evidence="4">
    <location>
        <begin position="563"/>
        <end position="616"/>
    </location>
</feature>
<evidence type="ECO:0000259" key="5">
    <source>
        <dbReference type="PROSITE" id="PS50003"/>
    </source>
</evidence>
<dbReference type="InterPro" id="IPR036964">
    <property type="entry name" value="RASGEF_cat_dom_sf"/>
</dbReference>
<dbReference type="InterPro" id="IPR011993">
    <property type="entry name" value="PH-like_dom_sf"/>
</dbReference>
<dbReference type="CDD" id="cd00155">
    <property type="entry name" value="RasGEF"/>
    <property type="match status" value="1"/>
</dbReference>